<dbReference type="SUPFAM" id="SSF103473">
    <property type="entry name" value="MFS general substrate transporter"/>
    <property type="match status" value="1"/>
</dbReference>
<feature type="transmembrane region" description="Helical" evidence="5">
    <location>
        <begin position="211"/>
        <end position="231"/>
    </location>
</feature>
<dbReference type="PANTHER" id="PTHR23502">
    <property type="entry name" value="MAJOR FACILITATOR SUPERFAMILY"/>
    <property type="match status" value="1"/>
</dbReference>
<dbReference type="EMBL" id="JARVKM010000033">
    <property type="protein sequence ID" value="KAK9775655.1"/>
    <property type="molecule type" value="Genomic_DNA"/>
</dbReference>
<evidence type="ECO:0000313" key="8">
    <source>
        <dbReference type="Proteomes" id="UP001465668"/>
    </source>
</evidence>
<feature type="transmembrane region" description="Helical" evidence="5">
    <location>
        <begin position="94"/>
        <end position="111"/>
    </location>
</feature>
<protein>
    <submittedName>
        <fullName evidence="7">Major facilitator superfamily transporter</fullName>
    </submittedName>
</protein>
<evidence type="ECO:0000259" key="6">
    <source>
        <dbReference type="PROSITE" id="PS50850"/>
    </source>
</evidence>
<keyword evidence="3 5" id="KW-1133">Transmembrane helix</keyword>
<keyword evidence="2 5" id="KW-0812">Transmembrane</keyword>
<accession>A0ABR2XPP7</accession>
<feature type="transmembrane region" description="Helical" evidence="5">
    <location>
        <begin position="325"/>
        <end position="345"/>
    </location>
</feature>
<evidence type="ECO:0000256" key="2">
    <source>
        <dbReference type="ARBA" id="ARBA00022692"/>
    </source>
</evidence>
<evidence type="ECO:0000256" key="1">
    <source>
        <dbReference type="ARBA" id="ARBA00004141"/>
    </source>
</evidence>
<feature type="transmembrane region" description="Helical" evidence="5">
    <location>
        <begin position="366"/>
        <end position="385"/>
    </location>
</feature>
<reference evidence="7 8" key="1">
    <citation type="submission" date="2024-02" db="EMBL/GenBank/DDBJ databases">
        <title>First draft genome assembly of two strains of Seiridium cardinale.</title>
        <authorList>
            <person name="Emiliani G."/>
            <person name="Scali E."/>
        </authorList>
    </citation>
    <scope>NUCLEOTIDE SEQUENCE [LARGE SCALE GENOMIC DNA]</scope>
    <source>
        <strain evidence="7 8">BM-138-000479</strain>
    </source>
</reference>
<dbReference type="InterPro" id="IPR005829">
    <property type="entry name" value="Sugar_transporter_CS"/>
</dbReference>
<evidence type="ECO:0000256" key="3">
    <source>
        <dbReference type="ARBA" id="ARBA00022989"/>
    </source>
</evidence>
<feature type="domain" description="Major facilitator superfamily (MFS) profile" evidence="6">
    <location>
        <begin position="57"/>
        <end position="391"/>
    </location>
</feature>
<evidence type="ECO:0000313" key="7">
    <source>
        <dbReference type="EMBL" id="KAK9775655.1"/>
    </source>
</evidence>
<name>A0ABR2XPP7_9PEZI</name>
<dbReference type="PANTHER" id="PTHR23502:SF60">
    <property type="entry name" value="MAJOR FACILITATOR SUPERFAMILY (MFS) PROFILE DOMAIN-CONTAINING PROTEIN-RELATED"/>
    <property type="match status" value="1"/>
</dbReference>
<feature type="transmembrane region" description="Helical" evidence="5">
    <location>
        <begin position="123"/>
        <end position="141"/>
    </location>
</feature>
<dbReference type="PROSITE" id="PS00216">
    <property type="entry name" value="SUGAR_TRANSPORT_1"/>
    <property type="match status" value="1"/>
</dbReference>
<feature type="transmembrane region" description="Helical" evidence="5">
    <location>
        <begin position="55"/>
        <end position="82"/>
    </location>
</feature>
<sequence length="391" mass="43284">MKAQNTTDDLIRPALRIHESPLDANQEEPTSSLLVTWDGDSDPQHPFNWPQPREWAMTILLSNGGLVTLMSGAMLAPALHYIAKDLHTTEEETHIFLSIFVLAFAFGPMVLSPLAEVFGRRPVWLVASCFYILWNTVAGFSRTPGLMIASRVLSGIGASAEFAVTQPVLSDCWIPAERGKSFSIATFIPLLGPAIGPIIGGAVSQSIGWRWTFWILSIYDSILVIVGVLVLRETYEPILLDRMAAKLRKDTGKPYFTEADDASHTLGRNLSRSLTRPLRLLITQPVLQVVAIFLAYNFGILYIVLSTLATLWIDRYGYTESLSGLHYIAIVIGYTIAAQGGGLIMDCLWHHLKTRHGEDTAPEYRVPLMVPGAILIPLGLLIYGWSAERHF</sequence>
<dbReference type="InterPro" id="IPR020846">
    <property type="entry name" value="MFS_dom"/>
</dbReference>
<comment type="subcellular location">
    <subcellularLocation>
        <location evidence="1">Membrane</location>
        <topology evidence="1">Multi-pass membrane protein</topology>
    </subcellularLocation>
</comment>
<dbReference type="Pfam" id="PF07690">
    <property type="entry name" value="MFS_1"/>
    <property type="match status" value="1"/>
</dbReference>
<organism evidence="7 8">
    <name type="scientific">Seiridium cardinale</name>
    <dbReference type="NCBI Taxonomy" id="138064"/>
    <lineage>
        <taxon>Eukaryota</taxon>
        <taxon>Fungi</taxon>
        <taxon>Dikarya</taxon>
        <taxon>Ascomycota</taxon>
        <taxon>Pezizomycotina</taxon>
        <taxon>Sordariomycetes</taxon>
        <taxon>Xylariomycetidae</taxon>
        <taxon>Amphisphaeriales</taxon>
        <taxon>Sporocadaceae</taxon>
        <taxon>Seiridium</taxon>
    </lineage>
</organism>
<dbReference type="InterPro" id="IPR036259">
    <property type="entry name" value="MFS_trans_sf"/>
</dbReference>
<keyword evidence="8" id="KW-1185">Reference proteome</keyword>
<evidence type="ECO:0000256" key="4">
    <source>
        <dbReference type="ARBA" id="ARBA00023136"/>
    </source>
</evidence>
<comment type="caution">
    <text evidence="7">The sequence shown here is derived from an EMBL/GenBank/DDBJ whole genome shotgun (WGS) entry which is preliminary data.</text>
</comment>
<feature type="transmembrane region" description="Helical" evidence="5">
    <location>
        <begin position="286"/>
        <end position="313"/>
    </location>
</feature>
<gene>
    <name evidence="7" type="ORF">SCAR479_07762</name>
</gene>
<dbReference type="InterPro" id="IPR011701">
    <property type="entry name" value="MFS"/>
</dbReference>
<dbReference type="Gene3D" id="1.20.1250.20">
    <property type="entry name" value="MFS general substrate transporter like domains"/>
    <property type="match status" value="1"/>
</dbReference>
<dbReference type="PROSITE" id="PS50850">
    <property type="entry name" value="MFS"/>
    <property type="match status" value="1"/>
</dbReference>
<keyword evidence="4 5" id="KW-0472">Membrane</keyword>
<feature type="transmembrane region" description="Helical" evidence="5">
    <location>
        <begin position="184"/>
        <end position="205"/>
    </location>
</feature>
<dbReference type="Proteomes" id="UP001465668">
    <property type="component" value="Unassembled WGS sequence"/>
</dbReference>
<proteinExistence type="predicted"/>
<evidence type="ECO:0000256" key="5">
    <source>
        <dbReference type="SAM" id="Phobius"/>
    </source>
</evidence>